<dbReference type="SUPFAM" id="SSF54171">
    <property type="entry name" value="DNA-binding domain"/>
    <property type="match status" value="2"/>
</dbReference>
<feature type="compositionally biased region" description="Low complexity" evidence="8">
    <location>
        <begin position="282"/>
        <end position="295"/>
    </location>
</feature>
<sequence length="412" mass="44567">MAKPRRSAAATDGDPSAAAGLRGEPAPKRARRKSGPRESPSQRSSAYRGVTRHRWTGRFEAHLWDKDARGGSRGKKGKQVYLGAYDDEDAAARAHDLAALKYWGPGTVLNFPLHGYDEELREMDGQPREEYIGSLRRRSSGFSRGVSKYRGVARHHHNGRWEARIGRVLGNKYLYLGTYATQEEAAVAYDIAAIEHRGLNAVTNFDIGHYVSHWQRHRHGAVDGGLGATDAAPLIPFQLPLPDDDSPERPAAVGLDETTGAADFHDGDGHPQRQTAACPFLGDGAQPADQAGPPARHAAPTPSALDLLLQSSKFKEMMEQVSAAAASASSSSSSSPSPQPPLSPQRQPEIIGGTPAPCGFPDDVQTFFDLENEDAMGFTFAEVDTFLFGDLGEYAAPMFQYCDLDVWSALDG</sequence>
<dbReference type="Pfam" id="PF00847">
    <property type="entry name" value="AP2"/>
    <property type="match status" value="2"/>
</dbReference>
<protein>
    <recommendedName>
        <fullName evidence="9">AP2/ERF domain-containing protein</fullName>
    </recommendedName>
</protein>
<feature type="region of interest" description="Disordered" evidence="8">
    <location>
        <begin position="320"/>
        <end position="356"/>
    </location>
</feature>
<keyword evidence="6" id="KW-0539">Nucleus</keyword>
<reference evidence="10" key="1">
    <citation type="submission" date="2018-04" db="EMBL/GenBank/DDBJ databases">
        <title>WGS assembly of Panicum hallii.</title>
        <authorList>
            <person name="Lovell J."/>
            <person name="Jenkins J."/>
            <person name="Lowry D."/>
            <person name="Mamidi S."/>
            <person name="Sreedasyam A."/>
            <person name="Weng X."/>
            <person name="Barry K."/>
            <person name="Bonette J."/>
            <person name="Campitelli B."/>
            <person name="Daum C."/>
            <person name="Gordon S."/>
            <person name="Gould B."/>
            <person name="Lipzen A."/>
            <person name="Macqueen A."/>
            <person name="Palacio-Mejia J."/>
            <person name="Plott C."/>
            <person name="Shakirov E."/>
            <person name="Shu S."/>
            <person name="Yoshinaga Y."/>
            <person name="Zane M."/>
            <person name="Rokhsar D."/>
            <person name="Grimwood J."/>
            <person name="Schmutz J."/>
            <person name="Juenger T."/>
        </authorList>
    </citation>
    <scope>NUCLEOTIDE SEQUENCE [LARGE SCALE GENOMIC DNA]</scope>
    <source>
        <strain evidence="10">FIL2</strain>
    </source>
</reference>
<evidence type="ECO:0000256" key="7">
    <source>
        <dbReference type="ARBA" id="ARBA00037973"/>
    </source>
</evidence>
<dbReference type="AlphaFoldDB" id="A0A2S3I2X8"/>
<evidence type="ECO:0000259" key="9">
    <source>
        <dbReference type="PROSITE" id="PS51032"/>
    </source>
</evidence>
<evidence type="ECO:0000256" key="8">
    <source>
        <dbReference type="SAM" id="MobiDB-lite"/>
    </source>
</evidence>
<dbReference type="FunFam" id="3.30.730.10:FF:000004">
    <property type="entry name" value="AP2-like ethylene-responsive transcription factor"/>
    <property type="match status" value="1"/>
</dbReference>
<dbReference type="SMART" id="SM00380">
    <property type="entry name" value="AP2"/>
    <property type="match status" value="2"/>
</dbReference>
<evidence type="ECO:0000313" key="10">
    <source>
        <dbReference type="EMBL" id="PAN35574.1"/>
    </source>
</evidence>
<proteinExistence type="inferred from homology"/>
<dbReference type="EMBL" id="CM008051">
    <property type="protein sequence ID" value="PAN35574.1"/>
    <property type="molecule type" value="Genomic_DNA"/>
</dbReference>
<dbReference type="GO" id="GO:0009909">
    <property type="term" value="P:regulation of flower development"/>
    <property type="evidence" value="ECO:0007669"/>
    <property type="project" value="UniProtKB-ARBA"/>
</dbReference>
<dbReference type="PROSITE" id="PS51032">
    <property type="entry name" value="AP2_ERF"/>
    <property type="match status" value="2"/>
</dbReference>
<feature type="region of interest" description="Disordered" evidence="8">
    <location>
        <begin position="1"/>
        <end position="51"/>
    </location>
</feature>
<dbReference type="Gramene" id="PAN35574">
    <property type="protein sequence ID" value="PAN35574"/>
    <property type="gene ID" value="PAHAL_6G218200"/>
</dbReference>
<dbReference type="GO" id="GO:0003677">
    <property type="term" value="F:DNA binding"/>
    <property type="evidence" value="ECO:0007669"/>
    <property type="project" value="UniProtKB-KW"/>
</dbReference>
<evidence type="ECO:0000256" key="3">
    <source>
        <dbReference type="ARBA" id="ARBA00023015"/>
    </source>
</evidence>
<dbReference type="Gene3D" id="3.30.730.10">
    <property type="entry name" value="AP2/ERF domain"/>
    <property type="match status" value="2"/>
</dbReference>
<evidence type="ECO:0000256" key="4">
    <source>
        <dbReference type="ARBA" id="ARBA00023125"/>
    </source>
</evidence>
<dbReference type="PRINTS" id="PR00367">
    <property type="entry name" value="ETHRSPELEMNT"/>
</dbReference>
<keyword evidence="3" id="KW-0805">Transcription regulation</keyword>
<organism evidence="10">
    <name type="scientific">Panicum hallii</name>
    <dbReference type="NCBI Taxonomy" id="206008"/>
    <lineage>
        <taxon>Eukaryota</taxon>
        <taxon>Viridiplantae</taxon>
        <taxon>Streptophyta</taxon>
        <taxon>Embryophyta</taxon>
        <taxon>Tracheophyta</taxon>
        <taxon>Spermatophyta</taxon>
        <taxon>Magnoliopsida</taxon>
        <taxon>Liliopsida</taxon>
        <taxon>Poales</taxon>
        <taxon>Poaceae</taxon>
        <taxon>PACMAD clade</taxon>
        <taxon>Panicoideae</taxon>
        <taxon>Panicodae</taxon>
        <taxon>Paniceae</taxon>
        <taxon>Panicinae</taxon>
        <taxon>Panicum</taxon>
        <taxon>Panicum sect. Panicum</taxon>
    </lineage>
</organism>
<dbReference type="InterPro" id="IPR001471">
    <property type="entry name" value="AP2/ERF_dom"/>
</dbReference>
<dbReference type="GO" id="GO:0003700">
    <property type="term" value="F:DNA-binding transcription factor activity"/>
    <property type="evidence" value="ECO:0007669"/>
    <property type="project" value="InterPro"/>
</dbReference>
<keyword evidence="5" id="KW-0804">Transcription</keyword>
<feature type="domain" description="AP2/ERF" evidence="9">
    <location>
        <begin position="148"/>
        <end position="206"/>
    </location>
</feature>
<feature type="compositionally biased region" description="Low complexity" evidence="8">
    <location>
        <begin position="7"/>
        <end position="20"/>
    </location>
</feature>
<dbReference type="CDD" id="cd00018">
    <property type="entry name" value="AP2"/>
    <property type="match status" value="1"/>
</dbReference>
<feature type="domain" description="AP2/ERF" evidence="9">
    <location>
        <begin position="46"/>
        <end position="112"/>
    </location>
</feature>
<dbReference type="PANTHER" id="PTHR32467:SF147">
    <property type="entry name" value="AP2-EREBP TRANSCRIPTION FACTOR"/>
    <property type="match status" value="1"/>
</dbReference>
<dbReference type="InterPro" id="IPR016177">
    <property type="entry name" value="DNA-bd_dom_sf"/>
</dbReference>
<feature type="compositionally biased region" description="Low complexity" evidence="8">
    <location>
        <begin position="322"/>
        <end position="336"/>
    </location>
</feature>
<gene>
    <name evidence="10" type="ORF">PAHAL_6G218200</name>
</gene>
<comment type="similarity">
    <text evidence="7">Belongs to the AP2/ERF transcription factor family. AP2 subfamily.</text>
</comment>
<dbReference type="PANTHER" id="PTHR32467">
    <property type="entry name" value="AP2-LIKE ETHYLENE-RESPONSIVE TRANSCRIPTION FACTOR"/>
    <property type="match status" value="1"/>
</dbReference>
<accession>A0A2S3I2X8</accession>
<dbReference type="FunFam" id="3.30.730.10:FF:000002">
    <property type="entry name" value="AP2-like ethylene-responsive transcription factor"/>
    <property type="match status" value="1"/>
</dbReference>
<dbReference type="Proteomes" id="UP000243499">
    <property type="component" value="Chromosome 6"/>
</dbReference>
<name>A0A2S3I2X8_9POAL</name>
<evidence type="ECO:0000256" key="5">
    <source>
        <dbReference type="ARBA" id="ARBA00023163"/>
    </source>
</evidence>
<evidence type="ECO:0000256" key="2">
    <source>
        <dbReference type="ARBA" id="ARBA00022737"/>
    </source>
</evidence>
<evidence type="ECO:0000256" key="6">
    <source>
        <dbReference type="ARBA" id="ARBA00023242"/>
    </source>
</evidence>
<dbReference type="InterPro" id="IPR036955">
    <property type="entry name" value="AP2/ERF_dom_sf"/>
</dbReference>
<keyword evidence="2" id="KW-0677">Repeat</keyword>
<comment type="subcellular location">
    <subcellularLocation>
        <location evidence="1">Nucleus</location>
    </subcellularLocation>
</comment>
<keyword evidence="4" id="KW-0238">DNA-binding</keyword>
<feature type="region of interest" description="Disordered" evidence="8">
    <location>
        <begin position="259"/>
        <end position="301"/>
    </location>
</feature>
<evidence type="ECO:0000256" key="1">
    <source>
        <dbReference type="ARBA" id="ARBA00004123"/>
    </source>
</evidence>
<dbReference type="GO" id="GO:0005634">
    <property type="term" value="C:nucleus"/>
    <property type="evidence" value="ECO:0007669"/>
    <property type="project" value="UniProtKB-SubCell"/>
</dbReference>